<dbReference type="EMBL" id="CAACVR010000021">
    <property type="protein sequence ID" value="VEU22234.1"/>
    <property type="molecule type" value="Genomic_DNA"/>
</dbReference>
<organism evidence="7 8">
    <name type="scientific">Brettanomyces naardenensis</name>
    <name type="common">Yeast</name>
    <dbReference type="NCBI Taxonomy" id="13370"/>
    <lineage>
        <taxon>Eukaryota</taxon>
        <taxon>Fungi</taxon>
        <taxon>Dikarya</taxon>
        <taxon>Ascomycota</taxon>
        <taxon>Saccharomycotina</taxon>
        <taxon>Pichiomycetes</taxon>
        <taxon>Pichiales</taxon>
        <taxon>Pichiaceae</taxon>
        <taxon>Brettanomyces</taxon>
    </lineage>
</organism>
<sequence length="1206" mass="134586">MSTADDELLQMVELRGKLDKIRSQIGSKLANQQQLALILQTIDENLDQQKQEKTPVAYFVSFLSLLDQCCENEEIKDFPLATGAVYFLNLVSPYTSKGLLRPRFSEILTRIAPALTDEKAQAPLIRSSIGFLESLLLAQDLNAWNNVHNYKISPKRGLTGLLELSLDSRPKVRKGAQEAVHNILSQVPAGPMLEHPASYVAGEFALNHLISIVQENQSGKNPSKEVSSKLIHNLQLIASIANGNAWPLKQISPLCDILLEICKSADEFLVSSAFSVFEGLFQSMNSEIDNDRFVRVLDIIFDLKPSINDPHLAPSWLAVVAKAVTCYSHNIDPLQCFLKLPQVFKTVGTFFESEVQNVYISASQCLIAIASDAIDAKLLLLPPVVKESVQEQVETTIASLADITNGFLSIKYRQCAKEVAELISSLFTSLSTRANPYFLQHLETVGEWRSNEQEGFELNDVAERVIASAITSIGPELVLQLLPLNLNNPNAVGRAWLLPILRDSVRCAHLGYYIEEILPLTSYFEGLIAKGNSESINSKIFATIVDQIWSLLPAFCDLPFDLVESFTDELAAHLSELLYQKVELRPTICHALRTLVESNVVYSSGDVVNAIINQQFPVEKSKEAIEYISSSKSTKLLSVLFNVFAETPMDQRNYILETIDAYLQISSPEDVSATFNKVCTLLKKALDEEKEDDHHKTEDPAMNGKIPRLSITMMDLVVEMTKYIPESSHTALLAIFNQTIRVQDVQIQKRSYRVLLRLMETEDGLKSVKNFLPDILKVLSDASQVTLQAAKSARLLTLVGVVKSLSVDYLHFIPNILSEVILGTKSVNEKARETSYGILIAMGHKLIENEGSPVKNSLNDSDMPDSEASLKELFVMCSAGLAGGSPHMISASVTALSRIFYEFHDEMPVDFLKEMASTVELFLTSRNREIIKSALGFLKVSSLMLPEDEVRPGLKGLLASLLAVNHEQKSHFRSKIKHLIERMVRRFGMNDIEQCIPEEDKKLIVNIRKTKARAKRKKAESAVETDTIPKAGEEVNKKFTSGYDEALYGDTDSEFEEEGADEEESYGTSKRTRQYISESRDIPLDLLDKRSLAHISSSRPRKFNRKTSDYATKDGKLVFNEVDDSDPLGGKNSIDAYVEAVDQGPVRGQNNKLKYKKKQRTGDGIDWKDEPEDKSKKSSHSRPNYRRAAGGRVGKPRSRFKAGKKL</sequence>
<dbReference type="SUPFAM" id="SSF48371">
    <property type="entry name" value="ARM repeat"/>
    <property type="match status" value="1"/>
</dbReference>
<keyword evidence="3" id="KW-0539">Nucleus</keyword>
<evidence type="ECO:0000256" key="3">
    <source>
        <dbReference type="ARBA" id="ARBA00023242"/>
    </source>
</evidence>
<dbReference type="PANTHER" id="PTHR48287">
    <property type="entry name" value="ARM REPEAT SUPERFAMILY PROTEIN"/>
    <property type="match status" value="1"/>
</dbReference>
<feature type="region of interest" description="Disordered" evidence="4">
    <location>
        <begin position="1050"/>
        <end position="1074"/>
    </location>
</feature>
<accession>A0A448YMR6</accession>
<dbReference type="Pfam" id="PF25772">
    <property type="entry name" value="HEAT_RRP12_N"/>
    <property type="match status" value="1"/>
</dbReference>
<dbReference type="FunCoup" id="A0A448YMR6">
    <property type="interactions" value="1049"/>
</dbReference>
<gene>
    <name evidence="7" type="ORF">BRENAR_LOCUS2966</name>
</gene>
<dbReference type="PANTHER" id="PTHR48287:SF1">
    <property type="entry name" value="ARM REPEAT SUPERFAMILY PROTEIN"/>
    <property type="match status" value="1"/>
</dbReference>
<proteinExistence type="inferred from homology"/>
<dbReference type="InterPro" id="IPR052087">
    <property type="entry name" value="RRP12"/>
</dbReference>
<dbReference type="GO" id="GO:0005634">
    <property type="term" value="C:nucleus"/>
    <property type="evidence" value="ECO:0007669"/>
    <property type="project" value="UniProtKB-SubCell"/>
</dbReference>
<feature type="domain" description="RRP12 N-terminal HEAT" evidence="6">
    <location>
        <begin position="27"/>
        <end position="240"/>
    </location>
</feature>
<dbReference type="OrthoDB" id="2192888at2759"/>
<feature type="compositionally biased region" description="Basic and acidic residues" evidence="4">
    <location>
        <begin position="1160"/>
        <end position="1176"/>
    </location>
</feature>
<evidence type="ECO:0000256" key="2">
    <source>
        <dbReference type="ARBA" id="ARBA00007690"/>
    </source>
</evidence>
<dbReference type="InParanoid" id="A0A448YMR6"/>
<name>A0A448YMR6_BRENA</name>
<dbReference type="Gene3D" id="1.25.10.10">
    <property type="entry name" value="Leucine-rich Repeat Variant"/>
    <property type="match status" value="2"/>
</dbReference>
<feature type="compositionally biased region" description="Acidic residues" evidence="4">
    <location>
        <begin position="1051"/>
        <end position="1065"/>
    </location>
</feature>
<evidence type="ECO:0000313" key="7">
    <source>
        <dbReference type="EMBL" id="VEU22234.1"/>
    </source>
</evidence>
<dbReference type="InterPro" id="IPR012978">
    <property type="entry name" value="HEAT_RRP12"/>
</dbReference>
<evidence type="ECO:0000313" key="8">
    <source>
        <dbReference type="Proteomes" id="UP000290900"/>
    </source>
</evidence>
<evidence type="ECO:0000256" key="1">
    <source>
        <dbReference type="ARBA" id="ARBA00004123"/>
    </source>
</evidence>
<feature type="compositionally biased region" description="Basic residues" evidence="4">
    <location>
        <begin position="1194"/>
        <end position="1206"/>
    </location>
</feature>
<feature type="domain" description="RRP12 HEAT" evidence="5">
    <location>
        <begin position="352"/>
        <end position="646"/>
    </location>
</feature>
<dbReference type="Pfam" id="PF08161">
    <property type="entry name" value="RRP12_HEAT"/>
    <property type="match status" value="1"/>
</dbReference>
<comment type="subcellular location">
    <subcellularLocation>
        <location evidence="1">Nucleus</location>
    </subcellularLocation>
</comment>
<evidence type="ECO:0000256" key="4">
    <source>
        <dbReference type="SAM" id="MobiDB-lite"/>
    </source>
</evidence>
<dbReference type="Proteomes" id="UP000290900">
    <property type="component" value="Unassembled WGS sequence"/>
</dbReference>
<keyword evidence="8" id="KW-1185">Reference proteome</keyword>
<evidence type="ECO:0000259" key="6">
    <source>
        <dbReference type="Pfam" id="PF25772"/>
    </source>
</evidence>
<comment type="similarity">
    <text evidence="2">Belongs to the RRP12 family.</text>
</comment>
<reference evidence="7 8" key="1">
    <citation type="submission" date="2018-12" db="EMBL/GenBank/DDBJ databases">
        <authorList>
            <person name="Tiukova I."/>
            <person name="Dainat J."/>
        </authorList>
    </citation>
    <scope>NUCLEOTIDE SEQUENCE [LARGE SCALE GENOMIC DNA]</scope>
</reference>
<dbReference type="InterPro" id="IPR011989">
    <property type="entry name" value="ARM-like"/>
</dbReference>
<evidence type="ECO:0000259" key="5">
    <source>
        <dbReference type="Pfam" id="PF08161"/>
    </source>
</evidence>
<feature type="region of interest" description="Disordered" evidence="4">
    <location>
        <begin position="1141"/>
        <end position="1206"/>
    </location>
</feature>
<dbReference type="InterPro" id="IPR016024">
    <property type="entry name" value="ARM-type_fold"/>
</dbReference>
<dbReference type="STRING" id="13370.A0A448YMR6"/>
<dbReference type="InterPro" id="IPR057860">
    <property type="entry name" value="HEAT_RRP12_N"/>
</dbReference>
<dbReference type="AlphaFoldDB" id="A0A448YMR6"/>
<protein>
    <submittedName>
        <fullName evidence="7">DEKNAAC103240</fullName>
    </submittedName>
</protein>